<feature type="non-terminal residue" evidence="2">
    <location>
        <position position="1"/>
    </location>
</feature>
<evidence type="ECO:0000313" key="3">
    <source>
        <dbReference type="Proteomes" id="UP001154282"/>
    </source>
</evidence>
<organism evidence="2 3">
    <name type="scientific">Linum tenue</name>
    <dbReference type="NCBI Taxonomy" id="586396"/>
    <lineage>
        <taxon>Eukaryota</taxon>
        <taxon>Viridiplantae</taxon>
        <taxon>Streptophyta</taxon>
        <taxon>Embryophyta</taxon>
        <taxon>Tracheophyta</taxon>
        <taxon>Spermatophyta</taxon>
        <taxon>Magnoliopsida</taxon>
        <taxon>eudicotyledons</taxon>
        <taxon>Gunneridae</taxon>
        <taxon>Pentapetalae</taxon>
        <taxon>rosids</taxon>
        <taxon>fabids</taxon>
        <taxon>Malpighiales</taxon>
        <taxon>Linaceae</taxon>
        <taxon>Linum</taxon>
    </lineage>
</organism>
<sequence>FASPPPFKTITSLRLCLSSTLQNHSFDRRLPSPDPATPSVLSFRRTRHSAIPLLHSPPQPWISSPLILCSAVRPLPLPFLAAPPRTKTHKLKNPDLFDLVWRCSHAGTATNKVGIWILDLRIGGCGGRISDQWREDRPEEMKSRRRPSSPPVAVLPPSLTFCLRRRDWWVAGCDTATGGEWRDEEK</sequence>
<keyword evidence="3" id="KW-1185">Reference proteome</keyword>
<evidence type="ECO:0000313" key="2">
    <source>
        <dbReference type="EMBL" id="CAI0544103.1"/>
    </source>
</evidence>
<proteinExistence type="predicted"/>
<dbReference type="EMBL" id="CAMGYJ010000009">
    <property type="protein sequence ID" value="CAI0544103.1"/>
    <property type="molecule type" value="Genomic_DNA"/>
</dbReference>
<comment type="caution">
    <text evidence="2">The sequence shown here is derived from an EMBL/GenBank/DDBJ whole genome shotgun (WGS) entry which is preliminary data.</text>
</comment>
<feature type="compositionally biased region" description="Basic and acidic residues" evidence="1">
    <location>
        <begin position="131"/>
        <end position="142"/>
    </location>
</feature>
<accession>A0AAV0QFU6</accession>
<reference evidence="2" key="1">
    <citation type="submission" date="2022-08" db="EMBL/GenBank/DDBJ databases">
        <authorList>
            <person name="Gutierrez-Valencia J."/>
        </authorList>
    </citation>
    <scope>NUCLEOTIDE SEQUENCE</scope>
</reference>
<evidence type="ECO:0000256" key="1">
    <source>
        <dbReference type="SAM" id="MobiDB-lite"/>
    </source>
</evidence>
<gene>
    <name evidence="2" type="ORF">LITE_LOCUS43063</name>
</gene>
<dbReference type="Proteomes" id="UP001154282">
    <property type="component" value="Unassembled WGS sequence"/>
</dbReference>
<feature type="region of interest" description="Disordered" evidence="1">
    <location>
        <begin position="131"/>
        <end position="152"/>
    </location>
</feature>
<dbReference type="AlphaFoldDB" id="A0AAV0QFU6"/>
<protein>
    <submittedName>
        <fullName evidence="2">Uncharacterized protein</fullName>
    </submittedName>
</protein>
<name>A0AAV0QFU6_9ROSI</name>